<sequence length="109" mass="12459">MATSEQSLTRQRRRENRRWMWRPEFRAEMDLKNNGDEAGFGMKWARQFFFTYPNADHAALLTWYAADIHVSMNKTVIVVVIPDVVGGGVEVGTFDSILSLYSTPKSKSA</sequence>
<evidence type="ECO:0000313" key="1">
    <source>
        <dbReference type="EMBL" id="KAL2468283.1"/>
    </source>
</evidence>
<accession>A0ABD1PWI7</accession>
<reference evidence="2" key="1">
    <citation type="submission" date="2024-07" db="EMBL/GenBank/DDBJ databases">
        <title>Two chromosome-level genome assemblies of Korean endemic species Abeliophyllum distichum and Forsythia ovata (Oleaceae).</title>
        <authorList>
            <person name="Jang H."/>
        </authorList>
    </citation>
    <scope>NUCLEOTIDE SEQUENCE [LARGE SCALE GENOMIC DNA]</scope>
</reference>
<gene>
    <name evidence="1" type="ORF">Fot_51808</name>
</gene>
<dbReference type="EMBL" id="JBFOLJ010000017">
    <property type="protein sequence ID" value="KAL2468283.1"/>
    <property type="molecule type" value="Genomic_DNA"/>
</dbReference>
<proteinExistence type="predicted"/>
<name>A0ABD1PWI7_9LAMI</name>
<comment type="caution">
    <text evidence="1">The sequence shown here is derived from an EMBL/GenBank/DDBJ whole genome shotgun (WGS) entry which is preliminary data.</text>
</comment>
<keyword evidence="2" id="KW-1185">Reference proteome</keyword>
<dbReference type="AlphaFoldDB" id="A0ABD1PWI7"/>
<organism evidence="1 2">
    <name type="scientific">Forsythia ovata</name>
    <dbReference type="NCBI Taxonomy" id="205694"/>
    <lineage>
        <taxon>Eukaryota</taxon>
        <taxon>Viridiplantae</taxon>
        <taxon>Streptophyta</taxon>
        <taxon>Embryophyta</taxon>
        <taxon>Tracheophyta</taxon>
        <taxon>Spermatophyta</taxon>
        <taxon>Magnoliopsida</taxon>
        <taxon>eudicotyledons</taxon>
        <taxon>Gunneridae</taxon>
        <taxon>Pentapetalae</taxon>
        <taxon>asterids</taxon>
        <taxon>lamiids</taxon>
        <taxon>Lamiales</taxon>
        <taxon>Oleaceae</taxon>
        <taxon>Forsythieae</taxon>
        <taxon>Forsythia</taxon>
    </lineage>
</organism>
<dbReference type="Proteomes" id="UP001604277">
    <property type="component" value="Unassembled WGS sequence"/>
</dbReference>
<evidence type="ECO:0000313" key="2">
    <source>
        <dbReference type="Proteomes" id="UP001604277"/>
    </source>
</evidence>
<protein>
    <submittedName>
        <fullName evidence="1">Uncharacterized protein</fullName>
    </submittedName>
</protein>